<protein>
    <submittedName>
        <fullName evidence="2">Uncharacterized protein</fullName>
    </submittedName>
</protein>
<reference evidence="2 3" key="1">
    <citation type="submission" date="2017-10" db="EMBL/GenBank/DDBJ databases">
        <authorList>
            <person name="Regsiter A."/>
            <person name="William W."/>
        </authorList>
    </citation>
    <scope>NUCLEOTIDE SEQUENCE [LARGE SCALE GENOMIC DNA]</scope>
    <source>
        <strain evidence="2 3">CFBP6991</strain>
    </source>
</reference>
<feature type="region of interest" description="Disordered" evidence="1">
    <location>
        <begin position="1"/>
        <end position="22"/>
    </location>
</feature>
<comment type="caution">
    <text evidence="2">The sequence shown here is derived from an EMBL/GenBank/DDBJ whole genome shotgun (WGS) entry which is preliminary data.</text>
</comment>
<dbReference type="Proteomes" id="UP000234345">
    <property type="component" value="Unassembled WGS sequence"/>
</dbReference>
<name>A0A7Z7NFQ6_XANCH</name>
<sequence length="60" mass="6282">MRALSALAQDESGSTAAPTSASVAAKPFDMMRGMGSPDATNHVIRISARYCPSRPSSKIE</sequence>
<evidence type="ECO:0000256" key="1">
    <source>
        <dbReference type="SAM" id="MobiDB-lite"/>
    </source>
</evidence>
<feature type="compositionally biased region" description="Low complexity" evidence="1">
    <location>
        <begin position="12"/>
        <end position="22"/>
    </location>
</feature>
<evidence type="ECO:0000313" key="2">
    <source>
        <dbReference type="EMBL" id="SOO23052.1"/>
    </source>
</evidence>
<dbReference type="EMBL" id="OCZC01000046">
    <property type="protein sequence ID" value="SOO23052.1"/>
    <property type="molecule type" value="Genomic_DNA"/>
</dbReference>
<organism evidence="2 3">
    <name type="scientific">Xanthomonas campestris pv. phaseoli</name>
    <dbReference type="NCBI Taxonomy" id="317013"/>
    <lineage>
        <taxon>Bacteria</taxon>
        <taxon>Pseudomonadati</taxon>
        <taxon>Pseudomonadota</taxon>
        <taxon>Gammaproteobacteria</taxon>
        <taxon>Lysobacterales</taxon>
        <taxon>Lysobacteraceae</taxon>
        <taxon>Xanthomonas</taxon>
    </lineage>
</organism>
<dbReference type="AlphaFoldDB" id="A0A7Z7NFQ6"/>
<accession>A0A7Z7NFQ6</accession>
<proteinExistence type="predicted"/>
<evidence type="ECO:0000313" key="3">
    <source>
        <dbReference type="Proteomes" id="UP000234345"/>
    </source>
</evidence>
<gene>
    <name evidence="2" type="ORF">XFF6991_180163</name>
</gene>